<evidence type="ECO:0000256" key="6">
    <source>
        <dbReference type="SAM" id="MobiDB-lite"/>
    </source>
</evidence>
<name>A0AAD5KKF6_9FUNG</name>
<dbReference type="Gene3D" id="1.20.1250.20">
    <property type="entry name" value="MFS general substrate transporter like domains"/>
    <property type="match status" value="2"/>
</dbReference>
<keyword evidence="9" id="KW-1185">Reference proteome</keyword>
<proteinExistence type="predicted"/>
<feature type="transmembrane region" description="Helical" evidence="7">
    <location>
        <begin position="166"/>
        <end position="188"/>
    </location>
</feature>
<reference evidence="8" key="1">
    <citation type="journal article" date="2022" name="IScience">
        <title>Evolution of zygomycete secretomes and the origins of terrestrial fungal ecologies.</title>
        <authorList>
            <person name="Chang Y."/>
            <person name="Wang Y."/>
            <person name="Mondo S."/>
            <person name="Ahrendt S."/>
            <person name="Andreopoulos W."/>
            <person name="Barry K."/>
            <person name="Beard J."/>
            <person name="Benny G.L."/>
            <person name="Blankenship S."/>
            <person name="Bonito G."/>
            <person name="Cuomo C."/>
            <person name="Desiro A."/>
            <person name="Gervers K.A."/>
            <person name="Hundley H."/>
            <person name="Kuo A."/>
            <person name="LaButti K."/>
            <person name="Lang B.F."/>
            <person name="Lipzen A."/>
            <person name="O'Donnell K."/>
            <person name="Pangilinan J."/>
            <person name="Reynolds N."/>
            <person name="Sandor L."/>
            <person name="Smith M.E."/>
            <person name="Tsang A."/>
            <person name="Grigoriev I.V."/>
            <person name="Stajich J.E."/>
            <person name="Spatafora J.W."/>
        </authorList>
    </citation>
    <scope>NUCLEOTIDE SEQUENCE</scope>
    <source>
        <strain evidence="8">RSA 2281</strain>
    </source>
</reference>
<comment type="subcellular location">
    <subcellularLocation>
        <location evidence="1">Membrane</location>
        <topology evidence="1">Multi-pass membrane protein</topology>
    </subcellularLocation>
</comment>
<accession>A0AAD5KKF6</accession>
<feature type="transmembrane region" description="Helical" evidence="7">
    <location>
        <begin position="362"/>
        <end position="384"/>
    </location>
</feature>
<dbReference type="GO" id="GO:0016020">
    <property type="term" value="C:membrane"/>
    <property type="evidence" value="ECO:0007669"/>
    <property type="project" value="UniProtKB-SubCell"/>
</dbReference>
<evidence type="ECO:0000256" key="5">
    <source>
        <dbReference type="ARBA" id="ARBA00023136"/>
    </source>
</evidence>
<evidence type="ECO:0000313" key="8">
    <source>
        <dbReference type="EMBL" id="KAI9274309.1"/>
    </source>
</evidence>
<dbReference type="Pfam" id="PF07690">
    <property type="entry name" value="MFS_1"/>
    <property type="match status" value="1"/>
</dbReference>
<evidence type="ECO:0000256" key="1">
    <source>
        <dbReference type="ARBA" id="ARBA00004141"/>
    </source>
</evidence>
<feature type="transmembrane region" description="Helical" evidence="7">
    <location>
        <begin position="327"/>
        <end position="350"/>
    </location>
</feature>
<evidence type="ECO:0000256" key="3">
    <source>
        <dbReference type="ARBA" id="ARBA00022692"/>
    </source>
</evidence>
<evidence type="ECO:0000256" key="4">
    <source>
        <dbReference type="ARBA" id="ARBA00022989"/>
    </source>
</evidence>
<gene>
    <name evidence="8" type="ORF">BDA99DRAFT_545452</name>
</gene>
<feature type="transmembrane region" description="Helical" evidence="7">
    <location>
        <begin position="390"/>
        <end position="414"/>
    </location>
</feature>
<dbReference type="PANTHER" id="PTHR43791">
    <property type="entry name" value="PERMEASE-RELATED"/>
    <property type="match status" value="1"/>
</dbReference>
<organism evidence="8 9">
    <name type="scientific">Phascolomyces articulosus</name>
    <dbReference type="NCBI Taxonomy" id="60185"/>
    <lineage>
        <taxon>Eukaryota</taxon>
        <taxon>Fungi</taxon>
        <taxon>Fungi incertae sedis</taxon>
        <taxon>Mucoromycota</taxon>
        <taxon>Mucoromycotina</taxon>
        <taxon>Mucoromycetes</taxon>
        <taxon>Mucorales</taxon>
        <taxon>Lichtheimiaceae</taxon>
        <taxon>Phascolomyces</taxon>
    </lineage>
</organism>
<dbReference type="Proteomes" id="UP001209540">
    <property type="component" value="Unassembled WGS sequence"/>
</dbReference>
<dbReference type="InterPro" id="IPR036259">
    <property type="entry name" value="MFS_trans_sf"/>
</dbReference>
<feature type="region of interest" description="Disordered" evidence="6">
    <location>
        <begin position="1"/>
        <end position="32"/>
    </location>
</feature>
<protein>
    <submittedName>
        <fullName evidence="8">Major facilitator superfamily domain-containing protein</fullName>
    </submittedName>
</protein>
<dbReference type="InterPro" id="IPR011701">
    <property type="entry name" value="MFS"/>
</dbReference>
<keyword evidence="3 7" id="KW-0812">Transmembrane</keyword>
<feature type="transmembrane region" description="Helical" evidence="7">
    <location>
        <begin position="273"/>
        <end position="292"/>
    </location>
</feature>
<reference evidence="8" key="2">
    <citation type="submission" date="2023-02" db="EMBL/GenBank/DDBJ databases">
        <authorList>
            <consortium name="DOE Joint Genome Institute"/>
            <person name="Mondo S.J."/>
            <person name="Chang Y."/>
            <person name="Wang Y."/>
            <person name="Ahrendt S."/>
            <person name="Andreopoulos W."/>
            <person name="Barry K."/>
            <person name="Beard J."/>
            <person name="Benny G.L."/>
            <person name="Blankenship S."/>
            <person name="Bonito G."/>
            <person name="Cuomo C."/>
            <person name="Desiro A."/>
            <person name="Gervers K.A."/>
            <person name="Hundley H."/>
            <person name="Kuo A."/>
            <person name="LaButti K."/>
            <person name="Lang B.F."/>
            <person name="Lipzen A."/>
            <person name="O'Donnell K."/>
            <person name="Pangilinan J."/>
            <person name="Reynolds N."/>
            <person name="Sandor L."/>
            <person name="Smith M.W."/>
            <person name="Tsang A."/>
            <person name="Grigoriev I.V."/>
            <person name="Stajich J.E."/>
            <person name="Spatafora J.W."/>
        </authorList>
    </citation>
    <scope>NUCLEOTIDE SEQUENCE</scope>
    <source>
        <strain evidence="8">RSA 2281</strain>
    </source>
</reference>
<keyword evidence="5 7" id="KW-0472">Membrane</keyword>
<sequence length="452" mass="50348">MAEKTAVDSPIKSTYDEKTSHQPENNADTKNLDTESALSGTSSWSLSSILEKQLVRTVISNAKLGGLMTDLSLTESQYLWCLSIFQVGYILLNVPCNIIIRRWRPSAFLAILTLFWGIIAMSTAAVHNFVGLFMARFMMGVAEAGATGGLIAYGITFISTDRLNSWQWMFVIEGSPCILFAVVTYFYLPDNYFKAKFLTDEQKQLQDKRMTIDQGAAGDTSWSWSQVRSIFTDWKIYLYTVIHICTSVAGVGVSLTLPSLINGMGDWGPATSLALTTPPYALSCVLIFIGAYSSDRFFDRSIHLVVGNLLCALGYLLMMFAPTESVAVRYFAVCIALGGNYMVFPIKIAWYSNNFSGLTRRAIAVGVIASVDSIGSAFGTQIYFDGPNYFWGNTIGFICIVVQIIAIIALRFALQYQNKKRDKMTPEEKEQEITKYEPHLIGDRHPDFRYAL</sequence>
<feature type="transmembrane region" description="Helical" evidence="7">
    <location>
        <begin position="304"/>
        <end position="321"/>
    </location>
</feature>
<dbReference type="EMBL" id="JAIXMP010000004">
    <property type="protein sequence ID" value="KAI9274309.1"/>
    <property type="molecule type" value="Genomic_DNA"/>
</dbReference>
<evidence type="ECO:0000313" key="9">
    <source>
        <dbReference type="Proteomes" id="UP001209540"/>
    </source>
</evidence>
<keyword evidence="2" id="KW-0813">Transport</keyword>
<dbReference type="GO" id="GO:0022857">
    <property type="term" value="F:transmembrane transporter activity"/>
    <property type="evidence" value="ECO:0007669"/>
    <property type="project" value="InterPro"/>
</dbReference>
<dbReference type="AlphaFoldDB" id="A0AAD5KKF6"/>
<evidence type="ECO:0000256" key="2">
    <source>
        <dbReference type="ARBA" id="ARBA00022448"/>
    </source>
</evidence>
<keyword evidence="4 7" id="KW-1133">Transmembrane helix</keyword>
<comment type="caution">
    <text evidence="8">The sequence shown here is derived from an EMBL/GenBank/DDBJ whole genome shotgun (WGS) entry which is preliminary data.</text>
</comment>
<dbReference type="PANTHER" id="PTHR43791:SF36">
    <property type="entry name" value="TRANSPORTER, PUTATIVE (AFU_ORTHOLOGUE AFUA_6G08340)-RELATED"/>
    <property type="match status" value="1"/>
</dbReference>
<feature type="transmembrane region" description="Helical" evidence="7">
    <location>
        <begin position="78"/>
        <end position="100"/>
    </location>
</feature>
<dbReference type="SUPFAM" id="SSF103473">
    <property type="entry name" value="MFS general substrate transporter"/>
    <property type="match status" value="1"/>
</dbReference>
<evidence type="ECO:0000256" key="7">
    <source>
        <dbReference type="SAM" id="Phobius"/>
    </source>
</evidence>
<feature type="transmembrane region" description="Helical" evidence="7">
    <location>
        <begin position="106"/>
        <end position="130"/>
    </location>
</feature>
<feature type="transmembrane region" description="Helical" evidence="7">
    <location>
        <begin position="236"/>
        <end position="261"/>
    </location>
</feature>